<dbReference type="InterPro" id="IPR049076">
    <property type="entry name" value="ACCA"/>
</dbReference>
<accession>A0ABQ7J436</accession>
<evidence type="ECO:0000313" key="4">
    <source>
        <dbReference type="Proteomes" id="UP000823046"/>
    </source>
</evidence>
<reference evidence="3 4" key="1">
    <citation type="journal article" date="2020" name="bioRxiv">
        <title>Metabolic contributions of an alphaproteobacterial endosymbiont in the apicomplexan Cardiosporidium cionae.</title>
        <authorList>
            <person name="Hunter E.S."/>
            <person name="Paight C.J."/>
            <person name="Lane C.E."/>
        </authorList>
    </citation>
    <scope>NUCLEOTIDE SEQUENCE [LARGE SCALE GENOMIC DNA]</scope>
    <source>
        <strain evidence="3">ESH_2018</strain>
    </source>
</reference>
<feature type="region of interest" description="Disordered" evidence="1">
    <location>
        <begin position="454"/>
        <end position="478"/>
    </location>
</feature>
<evidence type="ECO:0000256" key="1">
    <source>
        <dbReference type="SAM" id="MobiDB-lite"/>
    </source>
</evidence>
<sequence>AQLPDSLTQNFSSILNGALSCLSQPALPEVVLSEESNSSTSMTGELSSSDDSASSPLSKDLFLFLHTSTHTPSFKGKDLLTHQNGRASSSEIISSNELPVVELLQAIDTQFQKQSLPEYQGIFVHRSVLEPLYIVLKKYEKGLIFSAADQIVDLLYHYIEVEEFFHSTIDQAAKVLQSKRTEYDIPKLILLARSHQNLKEKNKIIAKMLDYIRCSPVWQTSRFFQAYLRTYAAFMENLPSLHDALYRISCLSKPEYCTVAFRARQLLLTKKEKPFAQRTASLVGRLLEYSERRSGGVTPLLSTSGSGGINAFVNDILGCADDSLLELFVHSNFKIQKLAIDIYIRRYYDWQGVHEVLFHTEGESWIYDEAPFVSSSPSSPDALWPKKSVDFDSTPVDTLFRILPPLPFAHSPVASLLSPPHEPSSSFLISSSPSFIASVASPFQPSAHPNTGNAIYASMSTSSPTQKESASSSISTHPLAPPTSVEDVYKQQYCSLLAVWTHHALFHKDFLNESTDCLKEDCQTSFKSFPSSSDKTVPLAFPTKLPSSVMDKDASLAISLAFEEKSKSSYSLDGNEVELLGSSSKLHHMLRAFGGSSEAVEYGTIGKSQQTIAIAFSTMLEFQMKFGNCLLEYARLNKAMPPSPPAIDCKILMIFIASIDEESNESTVFSKNSIPSSLRQELQNQSQLLTENSFFLICISYLLRSPGNTVHTSNIAGKNQEVTNESSNDFLYEEFEMASIHMPRCVYFRCQVHIPLNFSMNSHQNSSFSSEFLPSMDSSSELRMGFDSSDIQKTISLHSDEQKERFQSNNAHSRFMEASETFFCEENLLRNVNICYFSLLELKRFCNFSVKVISTSLPQIHMYEAVPHTQGLTTSTLLSKKSPSTLHSSPSVGFHKRGEAMNGPPVLPLVSGGQHSLRSAAPRYFVRIILHHPPSALSEDIFSEQE</sequence>
<feature type="compositionally biased region" description="Low complexity" evidence="1">
    <location>
        <begin position="36"/>
        <end position="54"/>
    </location>
</feature>
<feature type="non-terminal residue" evidence="3">
    <location>
        <position position="946"/>
    </location>
</feature>
<name>A0ABQ7J436_9APIC</name>
<feature type="compositionally biased region" description="Polar residues" evidence="1">
    <location>
        <begin position="454"/>
        <end position="476"/>
    </location>
</feature>
<feature type="region of interest" description="Disordered" evidence="1">
    <location>
        <begin position="32"/>
        <end position="54"/>
    </location>
</feature>
<protein>
    <recommendedName>
        <fullName evidence="2">Acetyl-CoA carboxylase central domain-containing protein</fullName>
    </recommendedName>
</protein>
<feature type="non-terminal residue" evidence="3">
    <location>
        <position position="1"/>
    </location>
</feature>
<comment type="caution">
    <text evidence="3">The sequence shown here is derived from an EMBL/GenBank/DDBJ whole genome shotgun (WGS) entry which is preliminary data.</text>
</comment>
<organism evidence="3 4">
    <name type="scientific">Cardiosporidium cionae</name>
    <dbReference type="NCBI Taxonomy" id="476202"/>
    <lineage>
        <taxon>Eukaryota</taxon>
        <taxon>Sar</taxon>
        <taxon>Alveolata</taxon>
        <taxon>Apicomplexa</taxon>
        <taxon>Aconoidasida</taxon>
        <taxon>Nephromycida</taxon>
        <taxon>Cardiosporidium</taxon>
    </lineage>
</organism>
<dbReference type="InterPro" id="IPR013537">
    <property type="entry name" value="AcCoA_COase_cen"/>
</dbReference>
<evidence type="ECO:0000313" key="3">
    <source>
        <dbReference type="EMBL" id="KAF8817829.1"/>
    </source>
</evidence>
<dbReference type="Proteomes" id="UP000823046">
    <property type="component" value="Unassembled WGS sequence"/>
</dbReference>
<feature type="domain" description="Acetyl-CoA carboxylase central" evidence="2">
    <location>
        <begin position="89"/>
        <end position="363"/>
    </location>
</feature>
<dbReference type="Pfam" id="PF08326">
    <property type="entry name" value="ACC_central"/>
    <property type="match status" value="1"/>
</dbReference>
<dbReference type="EMBL" id="JADAQX010001386">
    <property type="protein sequence ID" value="KAF8817829.1"/>
    <property type="molecule type" value="Genomic_DNA"/>
</dbReference>
<dbReference type="PANTHER" id="PTHR45728">
    <property type="entry name" value="ACETYL-COA CARBOXYLASE, ISOFORM A"/>
    <property type="match status" value="1"/>
</dbReference>
<evidence type="ECO:0000259" key="2">
    <source>
        <dbReference type="Pfam" id="PF08326"/>
    </source>
</evidence>
<keyword evidence="4" id="KW-1185">Reference proteome</keyword>
<dbReference type="PANTHER" id="PTHR45728:SF3">
    <property type="entry name" value="ACETYL-COA CARBOXYLASE"/>
    <property type="match status" value="1"/>
</dbReference>
<gene>
    <name evidence="3" type="ORF">IE077_003940</name>
</gene>
<proteinExistence type="predicted"/>